<evidence type="ECO:0000256" key="6">
    <source>
        <dbReference type="ARBA" id="ARBA00022837"/>
    </source>
</evidence>
<accession>A0A4Z2B0E0</accession>
<feature type="domain" description="Cadherin" evidence="12">
    <location>
        <begin position="562"/>
        <end position="666"/>
    </location>
</feature>
<evidence type="ECO:0000256" key="8">
    <source>
        <dbReference type="ARBA" id="ARBA00022989"/>
    </source>
</evidence>
<keyword evidence="4" id="KW-0732">Signal</keyword>
<name>A0A4Z2B0E0_9TELE</name>
<dbReference type="Pfam" id="PF00028">
    <property type="entry name" value="Cadherin"/>
    <property type="match status" value="6"/>
</dbReference>
<dbReference type="InterPro" id="IPR050971">
    <property type="entry name" value="Cadherin-domain_protein"/>
</dbReference>
<dbReference type="EMBL" id="SWLE01000021">
    <property type="protein sequence ID" value="TNM85771.1"/>
    <property type="molecule type" value="Genomic_DNA"/>
</dbReference>
<evidence type="ECO:0000256" key="1">
    <source>
        <dbReference type="ARBA" id="ARBA00004167"/>
    </source>
</evidence>
<keyword evidence="5" id="KW-0677">Repeat</keyword>
<evidence type="ECO:0000259" key="12">
    <source>
        <dbReference type="PROSITE" id="PS50268"/>
    </source>
</evidence>
<dbReference type="AlphaFoldDB" id="A0A4Z2B0E0"/>
<evidence type="ECO:0000313" key="14">
    <source>
        <dbReference type="Proteomes" id="UP000516260"/>
    </source>
</evidence>
<evidence type="ECO:0000313" key="13">
    <source>
        <dbReference type="EMBL" id="TNM85771.1"/>
    </source>
</evidence>
<feature type="domain" description="Cadherin" evidence="12">
    <location>
        <begin position="457"/>
        <end position="561"/>
    </location>
</feature>
<evidence type="ECO:0000256" key="4">
    <source>
        <dbReference type="ARBA" id="ARBA00022729"/>
    </source>
</evidence>
<dbReference type="PROSITE" id="PS00232">
    <property type="entry name" value="CADHERIN_1"/>
    <property type="match status" value="5"/>
</dbReference>
<keyword evidence="6 11" id="KW-0106">Calcium</keyword>
<evidence type="ECO:0000256" key="7">
    <source>
        <dbReference type="ARBA" id="ARBA00022889"/>
    </source>
</evidence>
<dbReference type="SUPFAM" id="SSF49313">
    <property type="entry name" value="Cadherin-like"/>
    <property type="match status" value="6"/>
</dbReference>
<keyword evidence="8" id="KW-1133">Transmembrane helix</keyword>
<dbReference type="Proteomes" id="UP000516260">
    <property type="component" value="Chromosome 8"/>
</dbReference>
<dbReference type="FunFam" id="2.60.40.60:FF:000033">
    <property type="entry name" value="FAT atypical cadherin 1"/>
    <property type="match status" value="1"/>
</dbReference>
<dbReference type="InterPro" id="IPR002126">
    <property type="entry name" value="Cadherin-like_dom"/>
</dbReference>
<evidence type="ECO:0000256" key="10">
    <source>
        <dbReference type="ARBA" id="ARBA00023157"/>
    </source>
</evidence>
<dbReference type="GO" id="GO:0005509">
    <property type="term" value="F:calcium ion binding"/>
    <property type="evidence" value="ECO:0007669"/>
    <property type="project" value="UniProtKB-UniRule"/>
</dbReference>
<reference evidence="13 14" key="1">
    <citation type="submission" date="2019-04" db="EMBL/GenBank/DDBJ databases">
        <title>The sequence and de novo assembly of Takifugu bimaculatus genome using PacBio and Hi-C technologies.</title>
        <authorList>
            <person name="Xu P."/>
            <person name="Liu B."/>
            <person name="Zhou Z."/>
        </authorList>
    </citation>
    <scope>NUCLEOTIDE SEQUENCE [LARGE SCALE GENOMIC DNA]</scope>
    <source>
        <strain evidence="13">TB-2018</strain>
        <tissue evidence="13">Muscle</tissue>
    </source>
</reference>
<dbReference type="GO" id="GO:0005886">
    <property type="term" value="C:plasma membrane"/>
    <property type="evidence" value="ECO:0007669"/>
    <property type="project" value="InterPro"/>
</dbReference>
<keyword evidence="10" id="KW-1015">Disulfide bond</keyword>
<evidence type="ECO:0000256" key="2">
    <source>
        <dbReference type="ARBA" id="ARBA00022536"/>
    </source>
</evidence>
<dbReference type="CDD" id="cd11304">
    <property type="entry name" value="Cadherin_repeat"/>
    <property type="match status" value="7"/>
</dbReference>
<feature type="domain" description="Cadherin" evidence="12">
    <location>
        <begin position="248"/>
        <end position="351"/>
    </location>
</feature>
<keyword evidence="2" id="KW-0245">EGF-like domain</keyword>
<evidence type="ECO:0000256" key="9">
    <source>
        <dbReference type="ARBA" id="ARBA00023136"/>
    </source>
</evidence>
<evidence type="ECO:0000256" key="11">
    <source>
        <dbReference type="PROSITE-ProRule" id="PRU00043"/>
    </source>
</evidence>
<dbReference type="PANTHER" id="PTHR24025:SF31">
    <property type="entry name" value="NEURAL-CADHERIN"/>
    <property type="match status" value="1"/>
</dbReference>
<dbReference type="FunFam" id="2.60.40.60:FF:000020">
    <property type="entry name" value="Dachsous cadherin-related 1b"/>
    <property type="match status" value="1"/>
</dbReference>
<dbReference type="FunFam" id="2.60.40.60:FF:000013">
    <property type="entry name" value="Cadherin EGF LAG seven-pass G-type receptor"/>
    <property type="match status" value="2"/>
</dbReference>
<keyword evidence="14" id="KW-1185">Reference proteome</keyword>
<feature type="domain" description="Cadherin" evidence="12">
    <location>
        <begin position="146"/>
        <end position="247"/>
    </location>
</feature>
<dbReference type="SMART" id="SM00112">
    <property type="entry name" value="CA"/>
    <property type="match status" value="6"/>
</dbReference>
<dbReference type="PRINTS" id="PR00205">
    <property type="entry name" value="CADHERIN"/>
</dbReference>
<organism evidence="13 14">
    <name type="scientific">Takifugu bimaculatus</name>
    <dbReference type="NCBI Taxonomy" id="433685"/>
    <lineage>
        <taxon>Eukaryota</taxon>
        <taxon>Metazoa</taxon>
        <taxon>Chordata</taxon>
        <taxon>Craniata</taxon>
        <taxon>Vertebrata</taxon>
        <taxon>Euteleostomi</taxon>
        <taxon>Actinopterygii</taxon>
        <taxon>Neopterygii</taxon>
        <taxon>Teleostei</taxon>
        <taxon>Neoteleostei</taxon>
        <taxon>Acanthomorphata</taxon>
        <taxon>Eupercaria</taxon>
        <taxon>Tetraodontiformes</taxon>
        <taxon>Tetradontoidea</taxon>
        <taxon>Tetraodontidae</taxon>
        <taxon>Takifugu</taxon>
    </lineage>
</organism>
<gene>
    <name evidence="13" type="ORF">fugu_008042</name>
</gene>
<keyword evidence="9" id="KW-0472">Membrane</keyword>
<dbReference type="GO" id="GO:0007156">
    <property type="term" value="P:homophilic cell adhesion via plasma membrane adhesion molecules"/>
    <property type="evidence" value="ECO:0007669"/>
    <property type="project" value="InterPro"/>
</dbReference>
<comment type="caution">
    <text evidence="13">The sequence shown here is derived from an EMBL/GenBank/DDBJ whole genome shotgun (WGS) entry which is preliminary data.</text>
</comment>
<feature type="domain" description="Cadherin" evidence="12">
    <location>
        <begin position="40"/>
        <end position="145"/>
    </location>
</feature>
<protein>
    <recommendedName>
        <fullName evidence="12">Cadherin domain-containing protein</fullName>
    </recommendedName>
</protein>
<keyword evidence="7" id="KW-0130">Cell adhesion</keyword>
<keyword evidence="3" id="KW-0812">Transmembrane</keyword>
<dbReference type="PROSITE" id="PS50268">
    <property type="entry name" value="CADHERIN_2"/>
    <property type="match status" value="7"/>
</dbReference>
<feature type="domain" description="Cadherin" evidence="12">
    <location>
        <begin position="352"/>
        <end position="456"/>
    </location>
</feature>
<dbReference type="FunFam" id="2.60.40.60:FF:000065">
    <property type="entry name" value="FAT atypical cadherin 1"/>
    <property type="match status" value="1"/>
</dbReference>
<comment type="subcellular location">
    <subcellularLocation>
        <location evidence="1">Membrane</location>
        <topology evidence="1">Single-pass membrane protein</topology>
    </subcellularLocation>
</comment>
<evidence type="ECO:0000256" key="5">
    <source>
        <dbReference type="ARBA" id="ARBA00022737"/>
    </source>
</evidence>
<dbReference type="PANTHER" id="PTHR24025">
    <property type="entry name" value="DESMOGLEIN FAMILY MEMBER"/>
    <property type="match status" value="1"/>
</dbReference>
<dbReference type="Gene3D" id="2.60.40.60">
    <property type="entry name" value="Cadherins"/>
    <property type="match status" value="7"/>
</dbReference>
<dbReference type="InterPro" id="IPR015919">
    <property type="entry name" value="Cadherin-like_sf"/>
</dbReference>
<dbReference type="InterPro" id="IPR020894">
    <property type="entry name" value="Cadherin_CS"/>
</dbReference>
<proteinExistence type="predicted"/>
<dbReference type="GO" id="GO:0005911">
    <property type="term" value="C:cell-cell junction"/>
    <property type="evidence" value="ECO:0007669"/>
    <property type="project" value="TreeGrafter"/>
</dbReference>
<sequence length="725" mass="79112">MEKYTIGVLATDQGDRVQHVTGTRVEVTVADVNDNPPRFTAEVYKGTVSEDDPAPSGVIAILSTTDDDSEDINKQVNYFITGGDPLGQFAIEHIQNEWKVFVRKPLDREEKDNYLLNITASDGIFTAKATVEVKVLDANDNSPRCEKALYSESVPENSPAGRLILQVSASDADIRSNAHITYELQGAGSELFIIDSDTGELKTSQPLDREEQEEHRFTMRAVDGGGRYCEADVHVSVEDVNDNPPQFSSDPYTFTVFENTEIGTYVAKLLASDIDVGLNSDIVYSLLDSADGFFSIDEQTGVISLERPLDRELQATYELRALASDQGSPRFSSVCLVVISVLDINDNPPVFEHREYTATVSEDVTAGTQLLRVQAASRDTEANGEISYGIISGNEHGLFSVDPRTGDVFVIEPLDYEASHEYYITIEATDGGSPPLSDMATVNINLTDVNDNRPVFSQDVYTAVVSEDTELGRTVATVNAEDLDGPSHSQVRYSIVAGNQGSPFTIDAARGELKVARQLDRERTSGYTLTVVASDNGTPPLSSSAMINIDISDVNDNPPLFSQANYSLIIQENRPKGTSVLQLAVTDRDASHNGPPFTFAIVDGNEGDAFHISEQGALVAAGALKKKNVEHYLLQAQVSDSGRPQLFSSAFISVRIIEESVYPPAILPLDIFVTTTGEEYAGGVLGKIHATDQDIYDTLTYSLAAVVFLPLRGQRRPVLRLRLRW</sequence>
<dbReference type="GO" id="GO:0009653">
    <property type="term" value="P:anatomical structure morphogenesis"/>
    <property type="evidence" value="ECO:0007669"/>
    <property type="project" value="UniProtKB-ARBA"/>
</dbReference>
<feature type="domain" description="Cadherin" evidence="12">
    <location>
        <begin position="2"/>
        <end position="39"/>
    </location>
</feature>
<evidence type="ECO:0000256" key="3">
    <source>
        <dbReference type="ARBA" id="ARBA00022692"/>
    </source>
</evidence>
<dbReference type="FunFam" id="2.60.40.60:FF:000084">
    <property type="entry name" value="FAT atypical cadherin 3"/>
    <property type="match status" value="1"/>
</dbReference>